<feature type="compositionally biased region" description="Polar residues" evidence="2">
    <location>
        <begin position="544"/>
        <end position="571"/>
    </location>
</feature>
<keyword evidence="6" id="KW-1185">Reference proteome</keyword>
<comment type="caution">
    <text evidence="5">The sequence shown here is derived from an EMBL/GenBank/DDBJ whole genome shotgun (WGS) entry which is preliminary data.</text>
</comment>
<evidence type="ECO:0000256" key="1">
    <source>
        <dbReference type="SAM" id="Coils"/>
    </source>
</evidence>
<evidence type="ECO:0008006" key="7">
    <source>
        <dbReference type="Google" id="ProtNLM"/>
    </source>
</evidence>
<sequence length="571" mass="65836">MLPICYRLMLITMLQLLEAQEIKLESLDNGPGILPFKLGSMSLTTHYHTFLQYIELDNIEDKIQSVYSQLSQIKLKLDNDTSLFFEHQLDHLNSRLDRAQYELKSLEPNRAKRGLIDGLGSVIKSISGNLDYLDAKKYDDALSVLKINQDNLITEFNSHISLSKDWMSRYSKVLTNIVENQSKINETLRILISTVGNKDITFMKLTKFGQLLTIVSENIDELSNELRRIEDTLAFTRTSGTHHSLLGLDTLRNMLDKLKSIYGLDQVIELDYREYYSIIQSGSYYVGKRIVIVFKFPIVSSHIYNLYKLAITPNKNNQVLIPPYPYIATYENIHVYIEAECPKLTNRYLCEEKLNHQIRTEPDCILKLINEQTFDKSCQMTTLSFTKEAMEKLDDRHYAIVLPRPTKIHLICDQDDYSILNGSYLATIPHNCLLRTKEFTITNVNDKIKGRPLKIIQSSFEMSSNETPLSPLKIRSANLNELHALQHRVDLREQIVPKSVQLQPLYHTTIPTYGIILGTFTILIIVWIRRYKSRKHEQPDASQDHQAATSTPGPSEEQTQHHANFTLNVLK</sequence>
<keyword evidence="1" id="KW-0175">Coiled coil</keyword>
<keyword evidence="3" id="KW-0812">Transmembrane</keyword>
<evidence type="ECO:0000256" key="2">
    <source>
        <dbReference type="SAM" id="MobiDB-lite"/>
    </source>
</evidence>
<feature type="chain" id="PRO_5046499319" description="Envelope protein" evidence="4">
    <location>
        <begin position="20"/>
        <end position="571"/>
    </location>
</feature>
<keyword evidence="3" id="KW-1133">Transmembrane helix</keyword>
<accession>A0ABR3HLJ2</accession>
<evidence type="ECO:0000313" key="5">
    <source>
        <dbReference type="EMBL" id="KAL0871197.1"/>
    </source>
</evidence>
<evidence type="ECO:0000256" key="3">
    <source>
        <dbReference type="SAM" id="Phobius"/>
    </source>
</evidence>
<reference evidence="5 6" key="1">
    <citation type="submission" date="2024-06" db="EMBL/GenBank/DDBJ databases">
        <title>A chromosome-level genome assembly of beet webworm, Loxostege sticticalis.</title>
        <authorList>
            <person name="Zhang Y."/>
        </authorList>
    </citation>
    <scope>NUCLEOTIDE SEQUENCE [LARGE SCALE GENOMIC DNA]</scope>
    <source>
        <strain evidence="5">AQ026</strain>
        <tissue evidence="5">Whole body</tissue>
    </source>
</reference>
<evidence type="ECO:0000313" key="6">
    <source>
        <dbReference type="Proteomes" id="UP001549920"/>
    </source>
</evidence>
<evidence type="ECO:0000256" key="4">
    <source>
        <dbReference type="SAM" id="SignalP"/>
    </source>
</evidence>
<feature type="transmembrane region" description="Helical" evidence="3">
    <location>
        <begin position="510"/>
        <end position="528"/>
    </location>
</feature>
<keyword evidence="3" id="KW-0472">Membrane</keyword>
<gene>
    <name evidence="5" type="ORF">ABMA27_004970</name>
</gene>
<dbReference type="Proteomes" id="UP001549920">
    <property type="component" value="Unassembled WGS sequence"/>
</dbReference>
<keyword evidence="4" id="KW-0732">Signal</keyword>
<feature type="signal peptide" evidence="4">
    <location>
        <begin position="1"/>
        <end position="19"/>
    </location>
</feature>
<feature type="region of interest" description="Disordered" evidence="2">
    <location>
        <begin position="537"/>
        <end position="571"/>
    </location>
</feature>
<organism evidence="5 6">
    <name type="scientific">Loxostege sticticalis</name>
    <name type="common">Beet webworm moth</name>
    <dbReference type="NCBI Taxonomy" id="481309"/>
    <lineage>
        <taxon>Eukaryota</taxon>
        <taxon>Metazoa</taxon>
        <taxon>Ecdysozoa</taxon>
        <taxon>Arthropoda</taxon>
        <taxon>Hexapoda</taxon>
        <taxon>Insecta</taxon>
        <taxon>Pterygota</taxon>
        <taxon>Neoptera</taxon>
        <taxon>Endopterygota</taxon>
        <taxon>Lepidoptera</taxon>
        <taxon>Glossata</taxon>
        <taxon>Ditrysia</taxon>
        <taxon>Pyraloidea</taxon>
        <taxon>Crambidae</taxon>
        <taxon>Pyraustinae</taxon>
        <taxon>Loxostege</taxon>
    </lineage>
</organism>
<dbReference type="EMBL" id="JBEUOH010000017">
    <property type="protein sequence ID" value="KAL0871197.1"/>
    <property type="molecule type" value="Genomic_DNA"/>
</dbReference>
<protein>
    <recommendedName>
        <fullName evidence="7">Envelope protein</fullName>
    </recommendedName>
</protein>
<proteinExistence type="predicted"/>
<feature type="coiled-coil region" evidence="1">
    <location>
        <begin position="212"/>
        <end position="239"/>
    </location>
</feature>
<name>A0ABR3HLJ2_LOXSC</name>